<organism evidence="6 7">
    <name type="scientific">Geothermobacter hydrogeniphilus</name>
    <dbReference type="NCBI Taxonomy" id="1969733"/>
    <lineage>
        <taxon>Bacteria</taxon>
        <taxon>Pseudomonadati</taxon>
        <taxon>Thermodesulfobacteriota</taxon>
        <taxon>Desulfuromonadia</taxon>
        <taxon>Desulfuromonadales</taxon>
        <taxon>Geothermobacteraceae</taxon>
        <taxon>Geothermobacter</taxon>
    </lineage>
</organism>
<evidence type="ECO:0000256" key="1">
    <source>
        <dbReference type="ARBA" id="ARBA00023015"/>
    </source>
</evidence>
<evidence type="ECO:0000313" key="7">
    <source>
        <dbReference type="Proteomes" id="UP000193136"/>
    </source>
</evidence>
<dbReference type="SMART" id="SM00345">
    <property type="entry name" value="HTH_GNTR"/>
    <property type="match status" value="1"/>
</dbReference>
<gene>
    <name evidence="6" type="ORF">B5V00_03715</name>
</gene>
<feature type="domain" description="HTH gntR-type" evidence="5">
    <location>
        <begin position="7"/>
        <end position="75"/>
    </location>
</feature>
<dbReference type="Pfam" id="PF07702">
    <property type="entry name" value="UTRA"/>
    <property type="match status" value="1"/>
</dbReference>
<dbReference type="InterPro" id="IPR036390">
    <property type="entry name" value="WH_DNA-bd_sf"/>
</dbReference>
<dbReference type="NCBIfam" id="TIGR02018">
    <property type="entry name" value="his_ut_repres"/>
    <property type="match status" value="1"/>
</dbReference>
<dbReference type="GO" id="GO:0006547">
    <property type="term" value="P:L-histidine metabolic process"/>
    <property type="evidence" value="ECO:0007669"/>
    <property type="project" value="UniProtKB-UniRule"/>
</dbReference>
<evidence type="ECO:0000259" key="5">
    <source>
        <dbReference type="PROSITE" id="PS50949"/>
    </source>
</evidence>
<name>A0A1X0YBH1_9BACT</name>
<dbReference type="InterPro" id="IPR036388">
    <property type="entry name" value="WH-like_DNA-bd_sf"/>
</dbReference>
<sequence>MKGPGVQPRYRAVKEYISDKIRSGDYPAGARIPTEQQLTEMFAVSRMTVNRALRELVAEGLLLRRQGVGTFVSSVRAESPLLEIRNIADEIRDRHHVYSNRLECLEVARADERIAARLGVAVGAEIWHSLLVHLENGVPVQLEDRYVRRDIVADYGAQDFSRQTPNQYLSTLFPLSELEHIVEAILPEERVRRLLDMDCHDPCLLVTRRTWSGQQLVSCACLYHPGSRYRLCSRIGTTD</sequence>
<keyword evidence="1" id="KW-0805">Transcription regulation</keyword>
<accession>A0A1X0YBH1</accession>
<dbReference type="GO" id="GO:0003677">
    <property type="term" value="F:DNA binding"/>
    <property type="evidence" value="ECO:0007669"/>
    <property type="project" value="UniProtKB-UniRule"/>
</dbReference>
<protein>
    <recommendedName>
        <fullName evidence="4">Histidine utilization repressor</fullName>
    </recommendedName>
</protein>
<evidence type="ECO:0000313" key="6">
    <source>
        <dbReference type="EMBL" id="ORJ62551.1"/>
    </source>
</evidence>
<dbReference type="Proteomes" id="UP000193136">
    <property type="component" value="Unassembled WGS sequence"/>
</dbReference>
<dbReference type="STRING" id="1969733.B5V00_03715"/>
<evidence type="ECO:0000256" key="4">
    <source>
        <dbReference type="NCBIfam" id="TIGR02018"/>
    </source>
</evidence>
<dbReference type="InterPro" id="IPR010248">
    <property type="entry name" value="His_ut_repres"/>
</dbReference>
<keyword evidence="3" id="KW-0804">Transcription</keyword>
<dbReference type="Gene3D" id="1.10.10.10">
    <property type="entry name" value="Winged helix-like DNA-binding domain superfamily/Winged helix DNA-binding domain"/>
    <property type="match status" value="1"/>
</dbReference>
<dbReference type="InterPro" id="IPR000524">
    <property type="entry name" value="Tscrpt_reg_HTH_GntR"/>
</dbReference>
<keyword evidence="7" id="KW-1185">Reference proteome</keyword>
<dbReference type="Pfam" id="PF00392">
    <property type="entry name" value="GntR"/>
    <property type="match status" value="1"/>
</dbReference>
<dbReference type="InterPro" id="IPR028978">
    <property type="entry name" value="Chorismate_lyase_/UTRA_dom_sf"/>
</dbReference>
<dbReference type="InterPro" id="IPR011663">
    <property type="entry name" value="UTRA"/>
</dbReference>
<dbReference type="GO" id="GO:0003700">
    <property type="term" value="F:DNA-binding transcription factor activity"/>
    <property type="evidence" value="ECO:0007669"/>
    <property type="project" value="UniProtKB-UniRule"/>
</dbReference>
<dbReference type="FunFam" id="1.10.10.10:FF:000079">
    <property type="entry name" value="GntR family transcriptional regulator"/>
    <property type="match status" value="1"/>
</dbReference>
<dbReference type="RefSeq" id="WP_085009566.1">
    <property type="nucleotide sequence ID" value="NZ_NAAD01000003.1"/>
</dbReference>
<dbReference type="GO" id="GO:0045892">
    <property type="term" value="P:negative regulation of DNA-templated transcription"/>
    <property type="evidence" value="ECO:0007669"/>
    <property type="project" value="UniProtKB-UniRule"/>
</dbReference>
<dbReference type="SUPFAM" id="SSF64288">
    <property type="entry name" value="Chorismate lyase-like"/>
    <property type="match status" value="1"/>
</dbReference>
<evidence type="ECO:0000256" key="2">
    <source>
        <dbReference type="ARBA" id="ARBA00023125"/>
    </source>
</evidence>
<dbReference type="PRINTS" id="PR00035">
    <property type="entry name" value="HTHGNTR"/>
</dbReference>
<dbReference type="InterPro" id="IPR050679">
    <property type="entry name" value="Bact_HTH_transcr_reg"/>
</dbReference>
<keyword evidence="2" id="KW-0238">DNA-binding</keyword>
<dbReference type="SUPFAM" id="SSF46785">
    <property type="entry name" value="Winged helix' DNA-binding domain"/>
    <property type="match status" value="1"/>
</dbReference>
<evidence type="ECO:0000256" key="3">
    <source>
        <dbReference type="ARBA" id="ARBA00023163"/>
    </source>
</evidence>
<dbReference type="EMBL" id="NAAD01000003">
    <property type="protein sequence ID" value="ORJ62551.1"/>
    <property type="molecule type" value="Genomic_DNA"/>
</dbReference>
<dbReference type="PROSITE" id="PS50949">
    <property type="entry name" value="HTH_GNTR"/>
    <property type="match status" value="1"/>
</dbReference>
<dbReference type="Gene3D" id="3.40.1410.10">
    <property type="entry name" value="Chorismate lyase-like"/>
    <property type="match status" value="1"/>
</dbReference>
<dbReference type="AlphaFoldDB" id="A0A1X0YBH1"/>
<dbReference type="PANTHER" id="PTHR44846:SF16">
    <property type="entry name" value="TRANSCRIPTIONAL REGULATOR PHNF-RELATED"/>
    <property type="match status" value="1"/>
</dbReference>
<comment type="caution">
    <text evidence="6">The sequence shown here is derived from an EMBL/GenBank/DDBJ whole genome shotgun (WGS) entry which is preliminary data.</text>
</comment>
<dbReference type="PANTHER" id="PTHR44846">
    <property type="entry name" value="MANNOSYL-D-GLYCERATE TRANSPORT/METABOLISM SYSTEM REPRESSOR MNGR-RELATED"/>
    <property type="match status" value="1"/>
</dbReference>
<dbReference type="CDD" id="cd07377">
    <property type="entry name" value="WHTH_GntR"/>
    <property type="match status" value="1"/>
</dbReference>
<reference evidence="6 7" key="1">
    <citation type="submission" date="2017-03" db="EMBL/GenBank/DDBJ databases">
        <title>Genome sequence of Geothermobacter sp. EPR-M, Deep-Sea Iron Reducer.</title>
        <authorList>
            <person name="Tully B."/>
            <person name="Savalia P."/>
            <person name="Abuyen K."/>
            <person name="Baughan C."/>
            <person name="Romero E."/>
            <person name="Ronkowski C."/>
            <person name="Torres B."/>
            <person name="Tremblay J."/>
            <person name="Trujillo A."/>
            <person name="Tyler M."/>
            <person name="Perez-Rodriguez I."/>
            <person name="Amend J."/>
        </authorList>
    </citation>
    <scope>NUCLEOTIDE SEQUENCE [LARGE SCALE GENOMIC DNA]</scope>
    <source>
        <strain evidence="6 7">EPR-M</strain>
    </source>
</reference>
<proteinExistence type="predicted"/>
<dbReference type="SMART" id="SM00866">
    <property type="entry name" value="UTRA"/>
    <property type="match status" value="1"/>
</dbReference>
<dbReference type="OrthoDB" id="9794015at2"/>